<evidence type="ECO:0000313" key="5">
    <source>
        <dbReference type="Proteomes" id="UP000272003"/>
    </source>
</evidence>
<dbReference type="KEGG" id="abom:D7I45_00070"/>
<dbReference type="InterPro" id="IPR002068">
    <property type="entry name" value="A-crystallin/Hsp20_dom"/>
</dbReference>
<gene>
    <name evidence="4" type="ORF">D7I45_00070</name>
</gene>
<dbReference type="Proteomes" id="UP000272003">
    <property type="component" value="Chromosome"/>
</dbReference>
<keyword evidence="5" id="KW-1185">Reference proteome</keyword>
<evidence type="ECO:0000313" key="4">
    <source>
        <dbReference type="EMBL" id="AYF91995.1"/>
    </source>
</evidence>
<evidence type="ECO:0000259" key="3">
    <source>
        <dbReference type="PROSITE" id="PS01031"/>
    </source>
</evidence>
<evidence type="ECO:0000256" key="1">
    <source>
        <dbReference type="PROSITE-ProRule" id="PRU00285"/>
    </source>
</evidence>
<dbReference type="AlphaFoldDB" id="A0A387AS01"/>
<comment type="similarity">
    <text evidence="1 2">Belongs to the small heat shock protein (HSP20) family.</text>
</comment>
<organism evidence="4 5">
    <name type="scientific">Apilactobacillus bombintestini</name>
    <dbReference type="NCBI Taxonomy" id="2419772"/>
    <lineage>
        <taxon>Bacteria</taxon>
        <taxon>Bacillati</taxon>
        <taxon>Bacillota</taxon>
        <taxon>Bacilli</taxon>
        <taxon>Lactobacillales</taxon>
        <taxon>Lactobacillaceae</taxon>
        <taxon>Apilactobacillus</taxon>
    </lineage>
</organism>
<dbReference type="RefSeq" id="WP_120783769.1">
    <property type="nucleotide sequence ID" value="NZ_CP032626.1"/>
</dbReference>
<dbReference type="OrthoDB" id="9811615at2"/>
<dbReference type="PANTHER" id="PTHR11527">
    <property type="entry name" value="HEAT-SHOCK PROTEIN 20 FAMILY MEMBER"/>
    <property type="match status" value="1"/>
</dbReference>
<evidence type="ECO:0000256" key="2">
    <source>
        <dbReference type="RuleBase" id="RU003616"/>
    </source>
</evidence>
<dbReference type="PROSITE" id="PS01031">
    <property type="entry name" value="SHSP"/>
    <property type="match status" value="1"/>
</dbReference>
<name>A0A387AS01_9LACO</name>
<accession>A0A387AS01</accession>
<sequence>MANELRNNVFNNFMDPMEGFFNGLGKNMVNTNKMKTDVIEHDKDYQVNVELPGFKKADIDLDYRDDTLSIHAVHDLNKESKDDNGKLLRSERTSSDVSRAFYLPNVEADKINAGYDGGILSITLPKSVEKESKHSISIN</sequence>
<dbReference type="CDD" id="cd06471">
    <property type="entry name" value="ACD_LpsHSP_like"/>
    <property type="match status" value="1"/>
</dbReference>
<dbReference type="SUPFAM" id="SSF49764">
    <property type="entry name" value="HSP20-like chaperones"/>
    <property type="match status" value="1"/>
</dbReference>
<dbReference type="Pfam" id="PF00011">
    <property type="entry name" value="HSP20"/>
    <property type="match status" value="1"/>
</dbReference>
<reference evidence="4 5" key="1">
    <citation type="submission" date="2018-09" db="EMBL/GenBank/DDBJ databases">
        <title>Genome sequencing of strain BHWM-4.</title>
        <authorList>
            <person name="Heo J."/>
            <person name="Kim S.-J."/>
            <person name="Kwon S.-W."/>
        </authorList>
    </citation>
    <scope>NUCLEOTIDE SEQUENCE [LARGE SCALE GENOMIC DNA]</scope>
    <source>
        <strain evidence="4 5">BHWM-4</strain>
    </source>
</reference>
<dbReference type="Gene3D" id="2.60.40.790">
    <property type="match status" value="1"/>
</dbReference>
<feature type="domain" description="SHSP" evidence="3">
    <location>
        <begin position="27"/>
        <end position="139"/>
    </location>
</feature>
<dbReference type="InterPro" id="IPR031107">
    <property type="entry name" value="Small_HSP"/>
</dbReference>
<dbReference type="EMBL" id="CP032626">
    <property type="protein sequence ID" value="AYF91995.1"/>
    <property type="molecule type" value="Genomic_DNA"/>
</dbReference>
<protein>
    <submittedName>
        <fullName evidence="4">Hsp20/alpha crystallin family protein</fullName>
    </submittedName>
</protein>
<dbReference type="InterPro" id="IPR008978">
    <property type="entry name" value="HSP20-like_chaperone"/>
</dbReference>
<proteinExistence type="inferred from homology"/>